<accession>K2H0B3</accession>
<protein>
    <recommendedName>
        <fullName evidence="2">HD domain-containing protein</fullName>
    </recommendedName>
</protein>
<dbReference type="Gene3D" id="1.10.3210.10">
    <property type="entry name" value="Hypothetical protein af1432"/>
    <property type="match status" value="1"/>
</dbReference>
<name>K2H0B3_9BACT</name>
<comment type="caution">
    <text evidence="1">The sequence shown here is derived from an EMBL/GenBank/DDBJ whole genome shotgun (WGS) entry which is preliminary data.</text>
</comment>
<evidence type="ECO:0000313" key="1">
    <source>
        <dbReference type="EMBL" id="EKE29200.1"/>
    </source>
</evidence>
<dbReference type="AlphaFoldDB" id="K2H0B3"/>
<dbReference type="EMBL" id="AMFJ01000208">
    <property type="protein sequence ID" value="EKE29200.1"/>
    <property type="molecule type" value="Genomic_DNA"/>
</dbReference>
<reference evidence="1" key="1">
    <citation type="journal article" date="2012" name="Science">
        <title>Fermentation, hydrogen, and sulfur metabolism in multiple uncultivated bacterial phyla.</title>
        <authorList>
            <person name="Wrighton K.C."/>
            <person name="Thomas B.C."/>
            <person name="Sharon I."/>
            <person name="Miller C.S."/>
            <person name="Castelle C.J."/>
            <person name="VerBerkmoes N.C."/>
            <person name="Wilkins M.J."/>
            <person name="Hettich R.L."/>
            <person name="Lipton M.S."/>
            <person name="Williams K.H."/>
            <person name="Long P.E."/>
            <person name="Banfield J.F."/>
        </authorList>
    </citation>
    <scope>NUCLEOTIDE SEQUENCE [LARGE SCALE GENOMIC DNA]</scope>
</reference>
<gene>
    <name evidence="1" type="ORF">ACD_2C00208G0001</name>
</gene>
<organism evidence="1">
    <name type="scientific">uncultured bacterium</name>
    <name type="common">gcode 4</name>
    <dbReference type="NCBI Taxonomy" id="1234023"/>
    <lineage>
        <taxon>Bacteria</taxon>
        <taxon>environmental samples</taxon>
    </lineage>
</organism>
<dbReference type="SUPFAM" id="SSF109604">
    <property type="entry name" value="HD-domain/PDEase-like"/>
    <property type="match status" value="1"/>
</dbReference>
<proteinExistence type="predicted"/>
<sequence>MIIQDKVYWDIIITEPVIQELIGSASMRRLKWIDAAWRFEHFYPWSSYTRFDHCLWVYHVLNIYGASLEEQIAWLIHDVSHSAFSHCVDYVLNSWSEELHDFQDNIFEEFVRKSDIPSILDKYGFSLERILDSSNFPLLENNLPNFCADRIDYSLRTWICYKYADKEYVGLFLKKLQTNWNEWYFNEPEFALRFSYDFKFMNETYWAWFETSMMMCTISDYLKYSLEKWYITENDLFLEDEEVLSKIRLWHPEDPKLAERYRRTTDINSTAIDEETYDRKIACKSRIIDPLVLNEWKIIRLSQVSSEWENVLKTELLPKTYYIKYVASPEFSL</sequence>
<evidence type="ECO:0008006" key="2">
    <source>
        <dbReference type="Google" id="ProtNLM"/>
    </source>
</evidence>